<dbReference type="PANTHER" id="PTHR23084:SF263">
    <property type="entry name" value="MORN REPEAT-CONTAINING PROTEIN 1"/>
    <property type="match status" value="1"/>
</dbReference>
<evidence type="ECO:0008006" key="5">
    <source>
        <dbReference type="Google" id="ProtNLM"/>
    </source>
</evidence>
<evidence type="ECO:0000313" key="3">
    <source>
        <dbReference type="EMBL" id="CAF1548149.1"/>
    </source>
</evidence>
<evidence type="ECO:0000256" key="1">
    <source>
        <dbReference type="ARBA" id="ARBA00022737"/>
    </source>
</evidence>
<accession>A0A815WVM3</accession>
<keyword evidence="1" id="KW-0677">Repeat</keyword>
<sequence>MSGGELKGAFRGETRRSLRSGFGVYQYPNPFFRYEGTWREGKKHGFGKLLFGDGSYYQGEFVDNEIIGQGTRYFATSGNTYTGHFYYGEMNGQGRLRLGNGDSYEGNFKSNHFEGEGSYLSHDKELYSGTWHNHRRHGQGEQTYANGTQYIGDWIADKRHGFGKLVNGVDDTLIYEGSWRNDLMHGEGTYSIGESYTYQKAMLVNGVPVGWPFRLCINKNKATTLQLSEQPLTINVDIVDSSDNMNRVNADCGRLIRLRCGQRTNQPTSDSIPTPFGFHVNLVPRKSKSSLSDDPSASKSTEQSITTEEPETNEDSIFTACDSGRAQFAGITIDTFAVRQANSSEPSSTTNNNRQKDKSTSSFIFIIDDVTQPVPFDKTLDSVYIPVQFSSPKFPQ</sequence>
<evidence type="ECO:0000256" key="2">
    <source>
        <dbReference type="SAM" id="MobiDB-lite"/>
    </source>
</evidence>
<name>A0A815WVM3_ADIRI</name>
<proteinExistence type="predicted"/>
<protein>
    <recommendedName>
        <fullName evidence="5">MORN repeat-containing protein 1</fullName>
    </recommendedName>
</protein>
<dbReference type="Gene3D" id="2.20.110.10">
    <property type="entry name" value="Histone H3 K4-specific methyltransferase SET7/9 N-terminal domain"/>
    <property type="match status" value="3"/>
</dbReference>
<feature type="compositionally biased region" description="Low complexity" evidence="2">
    <location>
        <begin position="289"/>
        <end position="300"/>
    </location>
</feature>
<dbReference type="AlphaFoldDB" id="A0A815WVM3"/>
<dbReference type="PANTHER" id="PTHR23084">
    <property type="entry name" value="PHOSPHATIDYLINOSITOL-4-PHOSPHATE 5-KINASE RELATED"/>
    <property type="match status" value="1"/>
</dbReference>
<keyword evidence="4" id="KW-1185">Reference proteome</keyword>
<dbReference type="Proteomes" id="UP000663828">
    <property type="component" value="Unassembled WGS sequence"/>
</dbReference>
<dbReference type="SUPFAM" id="SSF82185">
    <property type="entry name" value="Histone H3 K4-specific methyltransferase SET7/9 N-terminal domain"/>
    <property type="match status" value="2"/>
</dbReference>
<dbReference type="InterPro" id="IPR003409">
    <property type="entry name" value="MORN"/>
</dbReference>
<dbReference type="EMBL" id="CAJNOR010005148">
    <property type="protein sequence ID" value="CAF1548149.1"/>
    <property type="molecule type" value="Genomic_DNA"/>
</dbReference>
<gene>
    <name evidence="3" type="ORF">XAT740_LOCUS42679</name>
</gene>
<comment type="caution">
    <text evidence="3">The sequence shown here is derived from an EMBL/GenBank/DDBJ whole genome shotgun (WGS) entry which is preliminary data.</text>
</comment>
<dbReference type="SMART" id="SM00698">
    <property type="entry name" value="MORN"/>
    <property type="match status" value="8"/>
</dbReference>
<evidence type="ECO:0000313" key="4">
    <source>
        <dbReference type="Proteomes" id="UP000663828"/>
    </source>
</evidence>
<dbReference type="Pfam" id="PF02493">
    <property type="entry name" value="MORN"/>
    <property type="match status" value="8"/>
</dbReference>
<reference evidence="3" key="1">
    <citation type="submission" date="2021-02" db="EMBL/GenBank/DDBJ databases">
        <authorList>
            <person name="Nowell W R."/>
        </authorList>
    </citation>
    <scope>NUCLEOTIDE SEQUENCE</scope>
</reference>
<feature type="region of interest" description="Disordered" evidence="2">
    <location>
        <begin position="286"/>
        <end position="315"/>
    </location>
</feature>
<organism evidence="3 4">
    <name type="scientific">Adineta ricciae</name>
    <name type="common">Rotifer</name>
    <dbReference type="NCBI Taxonomy" id="249248"/>
    <lineage>
        <taxon>Eukaryota</taxon>
        <taxon>Metazoa</taxon>
        <taxon>Spiralia</taxon>
        <taxon>Gnathifera</taxon>
        <taxon>Rotifera</taxon>
        <taxon>Eurotatoria</taxon>
        <taxon>Bdelloidea</taxon>
        <taxon>Adinetida</taxon>
        <taxon>Adinetidae</taxon>
        <taxon>Adineta</taxon>
    </lineage>
</organism>